<protein>
    <submittedName>
        <fullName evidence="7">Uracil-DNA glycosylase</fullName>
    </submittedName>
</protein>
<organism evidence="7">
    <name type="scientific">Pithovirus LCPAC401</name>
    <dbReference type="NCBI Taxonomy" id="2506595"/>
    <lineage>
        <taxon>Viruses</taxon>
        <taxon>Pithoviruses</taxon>
    </lineage>
</organism>
<dbReference type="PANTHER" id="PTHR11264">
    <property type="entry name" value="URACIL-DNA GLYCOSYLASE"/>
    <property type="match status" value="1"/>
</dbReference>
<evidence type="ECO:0000259" key="6">
    <source>
        <dbReference type="SMART" id="SM00986"/>
    </source>
</evidence>
<dbReference type="SMART" id="SM00986">
    <property type="entry name" value="UDG"/>
    <property type="match status" value="1"/>
</dbReference>
<evidence type="ECO:0000313" key="7">
    <source>
        <dbReference type="EMBL" id="QBK92724.1"/>
    </source>
</evidence>
<sequence length="248" mass="27352">MDENKVPESVMVSESIDASWSLVRIATDRPPLGWKDFFSQKDVLIELEALDKRLSVLGTYFPEKKNIFKAFELTPLDSIKVVITGQDPYASISKIDGKCIATGLAFDVGPFNPIPSSLNNMFKELSEDLGIIKPSCGDLRSWAVQGAFLFNMCSTVKPGKPKSHGGIWRGFSLKVLNRILIVNPDVPFVLLGKEAQSVKSDIRSRFSTIETSHPSGLSCNRGFLGSKIYSQVNSYLEANGVESIDWSL</sequence>
<evidence type="ECO:0000256" key="4">
    <source>
        <dbReference type="ARBA" id="ARBA00023204"/>
    </source>
</evidence>
<dbReference type="Pfam" id="PF03167">
    <property type="entry name" value="UDG"/>
    <property type="match status" value="1"/>
</dbReference>
<dbReference type="CDD" id="cd10027">
    <property type="entry name" value="UDG-F1-like"/>
    <property type="match status" value="1"/>
</dbReference>
<dbReference type="EMBL" id="MK500581">
    <property type="protein sequence ID" value="QBK92724.1"/>
    <property type="molecule type" value="Genomic_DNA"/>
</dbReference>
<dbReference type="Gene3D" id="3.40.470.10">
    <property type="entry name" value="Uracil-DNA glycosylase-like domain"/>
    <property type="match status" value="1"/>
</dbReference>
<evidence type="ECO:0000256" key="2">
    <source>
        <dbReference type="ARBA" id="ARBA00022763"/>
    </source>
</evidence>
<dbReference type="GO" id="GO:0004844">
    <property type="term" value="F:uracil DNA N-glycosylase activity"/>
    <property type="evidence" value="ECO:0007669"/>
    <property type="project" value="InterPro"/>
</dbReference>
<dbReference type="NCBIfam" id="NF003588">
    <property type="entry name" value="PRK05254.1-1"/>
    <property type="match status" value="1"/>
</dbReference>
<dbReference type="SMART" id="SM00987">
    <property type="entry name" value="UreE_C"/>
    <property type="match status" value="1"/>
</dbReference>
<keyword evidence="3" id="KW-0378">Hydrolase</keyword>
<name>A0A481Z9Z8_9VIRU</name>
<evidence type="ECO:0000256" key="1">
    <source>
        <dbReference type="ARBA" id="ARBA00008184"/>
    </source>
</evidence>
<comment type="similarity">
    <text evidence="1">Belongs to the uracil-DNA glycosylase (UDG) superfamily. UNG family.</text>
</comment>
<dbReference type="InterPro" id="IPR018085">
    <property type="entry name" value="Ura-DNA_Glyclase_AS"/>
</dbReference>
<keyword evidence="2" id="KW-0227">DNA damage</keyword>
<dbReference type="InterPro" id="IPR005122">
    <property type="entry name" value="Uracil-DNA_glycosylase-like"/>
</dbReference>
<feature type="active site" description="Proton acceptor" evidence="5">
    <location>
        <position position="87"/>
    </location>
</feature>
<dbReference type="InterPro" id="IPR002043">
    <property type="entry name" value="UDG_fam1"/>
</dbReference>
<feature type="domain" description="Uracil-DNA glycosylase-like" evidence="6">
    <location>
        <begin position="72"/>
        <end position="236"/>
    </location>
</feature>
<dbReference type="GO" id="GO:0097510">
    <property type="term" value="P:base-excision repair, AP site formation via deaminated base removal"/>
    <property type="evidence" value="ECO:0007669"/>
    <property type="project" value="TreeGrafter"/>
</dbReference>
<dbReference type="PROSITE" id="PS00130">
    <property type="entry name" value="U_DNA_GLYCOSYLASE"/>
    <property type="match status" value="1"/>
</dbReference>
<dbReference type="NCBIfam" id="NF003592">
    <property type="entry name" value="PRK05254.1-5"/>
    <property type="match status" value="1"/>
</dbReference>
<evidence type="ECO:0000256" key="5">
    <source>
        <dbReference type="PROSITE-ProRule" id="PRU10072"/>
    </source>
</evidence>
<dbReference type="SUPFAM" id="SSF52141">
    <property type="entry name" value="Uracil-DNA glycosylase-like"/>
    <property type="match status" value="1"/>
</dbReference>
<evidence type="ECO:0000256" key="3">
    <source>
        <dbReference type="ARBA" id="ARBA00022801"/>
    </source>
</evidence>
<keyword evidence="4" id="KW-0234">DNA repair</keyword>
<proteinExistence type="inferred from homology"/>
<dbReference type="PANTHER" id="PTHR11264:SF0">
    <property type="entry name" value="URACIL-DNA GLYCOSYLASE"/>
    <property type="match status" value="1"/>
</dbReference>
<accession>A0A481Z9Z8</accession>
<gene>
    <name evidence="7" type="ORF">LCPAC401_03620</name>
</gene>
<dbReference type="InterPro" id="IPR036895">
    <property type="entry name" value="Uracil-DNA_glycosylase-like_sf"/>
</dbReference>
<reference evidence="7" key="1">
    <citation type="journal article" date="2019" name="MBio">
        <title>Virus Genomes from Deep Sea Sediments Expand the Ocean Megavirome and Support Independent Origins of Viral Gigantism.</title>
        <authorList>
            <person name="Backstrom D."/>
            <person name="Yutin N."/>
            <person name="Jorgensen S.L."/>
            <person name="Dharamshi J."/>
            <person name="Homa F."/>
            <person name="Zaremba-Niedwiedzka K."/>
            <person name="Spang A."/>
            <person name="Wolf Y.I."/>
            <person name="Koonin E.V."/>
            <person name="Ettema T.J."/>
        </authorList>
    </citation>
    <scope>NUCLEOTIDE SEQUENCE</scope>
</reference>